<dbReference type="Gene3D" id="3.40.50.300">
    <property type="entry name" value="P-loop containing nucleotide triphosphate hydrolases"/>
    <property type="match status" value="1"/>
</dbReference>
<evidence type="ECO:0000313" key="1">
    <source>
        <dbReference type="EMBL" id="MBM7472492.1"/>
    </source>
</evidence>
<keyword evidence="2" id="KW-1185">Reference proteome</keyword>
<reference evidence="1 2" key="1">
    <citation type="submission" date="2021-01" db="EMBL/GenBank/DDBJ databases">
        <title>Sequencing the genomes of 1000 actinobacteria strains.</title>
        <authorList>
            <person name="Klenk H.-P."/>
        </authorList>
    </citation>
    <scope>NUCLEOTIDE SEQUENCE [LARGE SCALE GENOMIC DNA]</scope>
    <source>
        <strain evidence="1 2">DSM 13057</strain>
    </source>
</reference>
<accession>A0ABS2L601</accession>
<dbReference type="SUPFAM" id="SSF52540">
    <property type="entry name" value="P-loop containing nucleoside triphosphate hydrolases"/>
    <property type="match status" value="1"/>
</dbReference>
<dbReference type="InterPro" id="IPR027417">
    <property type="entry name" value="P-loop_NTPase"/>
</dbReference>
<dbReference type="RefSeq" id="WP_205109283.1">
    <property type="nucleotide sequence ID" value="NZ_BAAAHT010000004.1"/>
</dbReference>
<gene>
    <name evidence="1" type="ORF">JOE66_002126</name>
</gene>
<dbReference type="EMBL" id="JAFBBU010000001">
    <property type="protein sequence ID" value="MBM7472492.1"/>
    <property type="molecule type" value="Genomic_DNA"/>
</dbReference>
<protein>
    <submittedName>
        <fullName evidence="1">Cdc6-like AAA superfamily ATPase</fullName>
    </submittedName>
</protein>
<sequence length="727" mass="82097">MTAVNVPQKLRLEMSAFVTGREQLGTSRARYVLHESTHSFPLIEALVRDGAGAHWGDNFAWRVIRDLLLKVEDSGWRENPYLVAAKHLLALDGPYDDDRKVPGRDPDLTIRLLRRQLPGSGGSFFEWAVLRRSFAARALGASDPGVFKSTRPSFAAVGAAVAERLMTASADGTIRDMVARYEKEAQIPQEPTDQDRYYQRPRTWQNREQLVSSAVSDLQRSDANILQLHGEPGMGKSLLAPEILRALGSELPIVVIRNSSEARKFQDLRLLRRSLGQQDLQNGELVLVDFQEMIAKGSGLLGGIVLDGIESVEALLLLCPEVASIPVVVTSQSRFDVPGMAHVRVREFRNEEAKDYLLSQVPDLDPELAEQLRRRFANYPLALHAVASYLVQFEGLEMEARAAEVLRDPIRALGRLTRQGGRQIAIQDVYQRIIDSLSTEDDEVLDVLDALLWLNEPVIRIVDHVPGRLGDVITSNQVQLDVSIYLDRLESFGLLRLSETEVEFHAITHRLLRTIRVGVMETTVRRFLAVLEAEPGLSRSRMFDALRYRVMTAVAHRQTQNDPEFDEEQLRFTGIDSSLVVMVDRDFNDERESEHGVLFYSDLLALDADEVVEYGGSLMNVMDTSTHIARLYRHFNRLTVQVLTLFEFEMMGDLDAPKLRANLVAQGEITEALIEKHFSWARAQLPPEIKSQWPFKPHGHADFTEAFSDWLDKPENAHYLELPGELD</sequence>
<dbReference type="Proteomes" id="UP000776164">
    <property type="component" value="Unassembled WGS sequence"/>
</dbReference>
<organism evidence="1 2">
    <name type="scientific">Subtercola frigoramans</name>
    <dbReference type="NCBI Taxonomy" id="120298"/>
    <lineage>
        <taxon>Bacteria</taxon>
        <taxon>Bacillati</taxon>
        <taxon>Actinomycetota</taxon>
        <taxon>Actinomycetes</taxon>
        <taxon>Micrococcales</taxon>
        <taxon>Microbacteriaceae</taxon>
        <taxon>Subtercola</taxon>
    </lineage>
</organism>
<comment type="caution">
    <text evidence="1">The sequence shown here is derived from an EMBL/GenBank/DDBJ whole genome shotgun (WGS) entry which is preliminary data.</text>
</comment>
<name>A0ABS2L601_9MICO</name>
<evidence type="ECO:0000313" key="2">
    <source>
        <dbReference type="Proteomes" id="UP000776164"/>
    </source>
</evidence>
<proteinExistence type="predicted"/>